<keyword evidence="2" id="KW-1185">Reference proteome</keyword>
<dbReference type="Proteomes" id="UP000092445">
    <property type="component" value="Unassembled WGS sequence"/>
</dbReference>
<sequence length="94" mass="10668">MTSKTKKKNLIVLAKNSPEDVECDLVTLKPRLKPTLTNSMSLFAITIIKDINDYIWIIQADKKSFRVSGSNFTSKVFVLHYSRISSSLLGKIYN</sequence>
<dbReference type="EnsemblMetazoa" id="GPAI041087-RA">
    <property type="protein sequence ID" value="GPAI041087-PA"/>
    <property type="gene ID" value="GPAI041087"/>
</dbReference>
<accession>A0A1B0ACG5</accession>
<dbReference type="AlphaFoldDB" id="A0A1B0ACG5"/>
<protein>
    <submittedName>
        <fullName evidence="1">Uncharacterized protein</fullName>
    </submittedName>
</protein>
<proteinExistence type="predicted"/>
<name>A0A1B0ACG5_GLOPL</name>
<dbReference type="VEuPathDB" id="VectorBase:GPAI041087"/>
<reference evidence="1" key="2">
    <citation type="submission" date="2020-05" db="UniProtKB">
        <authorList>
            <consortium name="EnsemblMetazoa"/>
        </authorList>
    </citation>
    <scope>IDENTIFICATION</scope>
    <source>
        <strain evidence="1">IAEA</strain>
    </source>
</reference>
<evidence type="ECO:0000313" key="2">
    <source>
        <dbReference type="Proteomes" id="UP000092445"/>
    </source>
</evidence>
<organism evidence="1 2">
    <name type="scientific">Glossina pallidipes</name>
    <name type="common">Tsetse fly</name>
    <dbReference type="NCBI Taxonomy" id="7398"/>
    <lineage>
        <taxon>Eukaryota</taxon>
        <taxon>Metazoa</taxon>
        <taxon>Ecdysozoa</taxon>
        <taxon>Arthropoda</taxon>
        <taxon>Hexapoda</taxon>
        <taxon>Insecta</taxon>
        <taxon>Pterygota</taxon>
        <taxon>Neoptera</taxon>
        <taxon>Endopterygota</taxon>
        <taxon>Diptera</taxon>
        <taxon>Brachycera</taxon>
        <taxon>Muscomorpha</taxon>
        <taxon>Hippoboscoidea</taxon>
        <taxon>Glossinidae</taxon>
        <taxon>Glossina</taxon>
    </lineage>
</organism>
<evidence type="ECO:0000313" key="1">
    <source>
        <dbReference type="EnsemblMetazoa" id="GPAI041087-PA"/>
    </source>
</evidence>
<reference evidence="2" key="1">
    <citation type="submission" date="2014-03" db="EMBL/GenBank/DDBJ databases">
        <authorList>
            <person name="Aksoy S."/>
            <person name="Warren W."/>
            <person name="Wilson R.K."/>
        </authorList>
    </citation>
    <scope>NUCLEOTIDE SEQUENCE [LARGE SCALE GENOMIC DNA]</scope>
    <source>
        <strain evidence="2">IAEA</strain>
    </source>
</reference>